<dbReference type="Proteomes" id="UP000280296">
    <property type="component" value="Unassembled WGS sequence"/>
</dbReference>
<gene>
    <name evidence="3" type="ORF">TsocGM_11570</name>
</gene>
<dbReference type="InterPro" id="IPR011059">
    <property type="entry name" value="Metal-dep_hydrolase_composite"/>
</dbReference>
<evidence type="ECO:0000313" key="4">
    <source>
        <dbReference type="Proteomes" id="UP000280296"/>
    </source>
</evidence>
<feature type="compositionally biased region" description="Basic and acidic residues" evidence="1">
    <location>
        <begin position="170"/>
        <end position="180"/>
    </location>
</feature>
<evidence type="ECO:0000259" key="2">
    <source>
        <dbReference type="Pfam" id="PF07969"/>
    </source>
</evidence>
<dbReference type="GO" id="GO:0016810">
    <property type="term" value="F:hydrolase activity, acting on carbon-nitrogen (but not peptide) bonds"/>
    <property type="evidence" value="ECO:0007669"/>
    <property type="project" value="InterPro"/>
</dbReference>
<sequence>MEDDDGHRRAGSETGGRGDAQSFRMGLAIERGGRVDGPIRGPNSEWIGEENVAVQRRRPRITFGPDADGDDPERAEGLVHRRSSGLDARILGKDVREEGVIPLEDAIRKMTLAVADRLSIRDRGLLREGMDADVVVFDPETIADRARYEEPHRLSVGVESVFVNGRAVVRDGKHTGEKPGKVVRGPGYREG</sequence>
<organism evidence="3 4">
    <name type="scientific">Tautonia sociabilis</name>
    <dbReference type="NCBI Taxonomy" id="2080755"/>
    <lineage>
        <taxon>Bacteria</taxon>
        <taxon>Pseudomonadati</taxon>
        <taxon>Planctomycetota</taxon>
        <taxon>Planctomycetia</taxon>
        <taxon>Isosphaerales</taxon>
        <taxon>Isosphaeraceae</taxon>
        <taxon>Tautonia</taxon>
    </lineage>
</organism>
<dbReference type="SUPFAM" id="SSF51338">
    <property type="entry name" value="Composite domain of metallo-dependent hydrolases"/>
    <property type="match status" value="1"/>
</dbReference>
<feature type="region of interest" description="Disordered" evidence="1">
    <location>
        <begin position="1"/>
        <end position="52"/>
    </location>
</feature>
<proteinExistence type="predicted"/>
<evidence type="ECO:0000256" key="1">
    <source>
        <dbReference type="SAM" id="MobiDB-lite"/>
    </source>
</evidence>
<dbReference type="InterPro" id="IPR013108">
    <property type="entry name" value="Amidohydro_3"/>
</dbReference>
<name>A0A432MJR6_9BACT</name>
<feature type="domain" description="Amidohydrolase 3" evidence="2">
    <location>
        <begin position="74"/>
        <end position="169"/>
    </location>
</feature>
<reference evidence="3 4" key="2">
    <citation type="submission" date="2019-01" db="EMBL/GenBank/DDBJ databases">
        <title>Tautonia sociabilis, a novel thermotolerant planctomycete of Isosphaeraceae family, isolated from a 4000 m deep subterranean habitat.</title>
        <authorList>
            <person name="Kovaleva O.L."/>
            <person name="Elcheninov A.G."/>
            <person name="Van Heerden E."/>
            <person name="Toshchakov S.V."/>
            <person name="Novikov A."/>
            <person name="Bonch-Osmolovskaya E.A."/>
            <person name="Kublanov I.V."/>
        </authorList>
    </citation>
    <scope>NUCLEOTIDE SEQUENCE [LARGE SCALE GENOMIC DNA]</scope>
    <source>
        <strain evidence="3 4">GM2012</strain>
    </source>
</reference>
<reference evidence="3 4" key="1">
    <citation type="submission" date="2018-12" db="EMBL/GenBank/DDBJ databases">
        <authorList>
            <person name="Toschakov S.V."/>
        </authorList>
    </citation>
    <scope>NUCLEOTIDE SEQUENCE [LARGE SCALE GENOMIC DNA]</scope>
    <source>
        <strain evidence="3 4">GM2012</strain>
    </source>
</reference>
<accession>A0A432MJR6</accession>
<comment type="caution">
    <text evidence="3">The sequence shown here is derived from an EMBL/GenBank/DDBJ whole genome shotgun (WGS) entry which is preliminary data.</text>
</comment>
<evidence type="ECO:0000313" key="3">
    <source>
        <dbReference type="EMBL" id="RUL87641.1"/>
    </source>
</evidence>
<dbReference type="OrthoDB" id="9775607at2"/>
<dbReference type="AlphaFoldDB" id="A0A432MJR6"/>
<dbReference type="Pfam" id="PF07969">
    <property type="entry name" value="Amidohydro_3"/>
    <property type="match status" value="1"/>
</dbReference>
<dbReference type="EMBL" id="RYZH01000019">
    <property type="protein sequence ID" value="RUL87641.1"/>
    <property type="molecule type" value="Genomic_DNA"/>
</dbReference>
<dbReference type="SUPFAM" id="SSF51556">
    <property type="entry name" value="Metallo-dependent hydrolases"/>
    <property type="match status" value="1"/>
</dbReference>
<dbReference type="Gene3D" id="2.30.40.10">
    <property type="entry name" value="Urease, subunit C, domain 1"/>
    <property type="match status" value="1"/>
</dbReference>
<keyword evidence="4" id="KW-1185">Reference proteome</keyword>
<feature type="compositionally biased region" description="Basic and acidic residues" evidence="1">
    <location>
        <begin position="1"/>
        <end position="11"/>
    </location>
</feature>
<protein>
    <recommendedName>
        <fullName evidence="2">Amidohydrolase 3 domain-containing protein</fullName>
    </recommendedName>
</protein>
<dbReference type="InterPro" id="IPR032466">
    <property type="entry name" value="Metal_Hydrolase"/>
</dbReference>
<feature type="region of interest" description="Disordered" evidence="1">
    <location>
        <begin position="170"/>
        <end position="191"/>
    </location>
</feature>